<protein>
    <submittedName>
        <fullName evidence="1">Uncharacterized protein</fullName>
    </submittedName>
</protein>
<evidence type="ECO:0000313" key="1">
    <source>
        <dbReference type="EMBL" id="KAF7194617.1"/>
    </source>
</evidence>
<organism evidence="1 2">
    <name type="scientific">Pseudocercospora fuligena</name>
    <dbReference type="NCBI Taxonomy" id="685502"/>
    <lineage>
        <taxon>Eukaryota</taxon>
        <taxon>Fungi</taxon>
        <taxon>Dikarya</taxon>
        <taxon>Ascomycota</taxon>
        <taxon>Pezizomycotina</taxon>
        <taxon>Dothideomycetes</taxon>
        <taxon>Dothideomycetidae</taxon>
        <taxon>Mycosphaerellales</taxon>
        <taxon>Mycosphaerellaceae</taxon>
        <taxon>Pseudocercospora</taxon>
    </lineage>
</organism>
<proteinExistence type="predicted"/>
<sequence>MFCGHYSSQSLFDQVPVGITSFPSSPDMSGAFQELAELCNETCNLPATAIPSFGPYEGKNIGQNASCLD</sequence>
<keyword evidence="2" id="KW-1185">Reference proteome</keyword>
<evidence type="ECO:0000313" key="2">
    <source>
        <dbReference type="Proteomes" id="UP000660729"/>
    </source>
</evidence>
<dbReference type="AlphaFoldDB" id="A0A8H6RPU4"/>
<name>A0A8H6RPU4_9PEZI</name>
<comment type="caution">
    <text evidence="1">The sequence shown here is derived from an EMBL/GenBank/DDBJ whole genome shotgun (WGS) entry which is preliminary data.</text>
</comment>
<dbReference type="EMBL" id="JABCIY010000058">
    <property type="protein sequence ID" value="KAF7194617.1"/>
    <property type="molecule type" value="Genomic_DNA"/>
</dbReference>
<dbReference type="Proteomes" id="UP000660729">
    <property type="component" value="Unassembled WGS sequence"/>
</dbReference>
<reference evidence="1" key="1">
    <citation type="submission" date="2020-04" db="EMBL/GenBank/DDBJ databases">
        <title>Draft genome resource of the tomato pathogen Pseudocercospora fuligena.</title>
        <authorList>
            <person name="Zaccaron A."/>
        </authorList>
    </citation>
    <scope>NUCLEOTIDE SEQUENCE</scope>
    <source>
        <strain evidence="1">PF001</strain>
    </source>
</reference>
<accession>A0A8H6RPU4</accession>
<gene>
    <name evidence="1" type="ORF">HII31_04123</name>
</gene>